<organism evidence="7 8">
    <name type="scientific">Microvirga splendida</name>
    <dbReference type="NCBI Taxonomy" id="2795727"/>
    <lineage>
        <taxon>Bacteria</taxon>
        <taxon>Pseudomonadati</taxon>
        <taxon>Pseudomonadota</taxon>
        <taxon>Alphaproteobacteria</taxon>
        <taxon>Hyphomicrobiales</taxon>
        <taxon>Methylobacteriaceae</taxon>
        <taxon>Microvirga</taxon>
    </lineage>
</organism>
<dbReference type="InterPro" id="IPR027417">
    <property type="entry name" value="P-loop_NTPase"/>
</dbReference>
<dbReference type="Pfam" id="PF08352">
    <property type="entry name" value="oligo_HPY"/>
    <property type="match status" value="1"/>
</dbReference>
<dbReference type="InterPro" id="IPR003593">
    <property type="entry name" value="AAA+_ATPase"/>
</dbReference>
<name>A0ABS0Y382_9HYPH</name>
<evidence type="ECO:0000256" key="4">
    <source>
        <dbReference type="ARBA" id="ARBA00022741"/>
    </source>
</evidence>
<evidence type="ECO:0000256" key="3">
    <source>
        <dbReference type="ARBA" id="ARBA00022448"/>
    </source>
</evidence>
<dbReference type="InterPro" id="IPR050319">
    <property type="entry name" value="ABC_transp_ATP-bind"/>
</dbReference>
<dbReference type="SMART" id="SM00382">
    <property type="entry name" value="AAA"/>
    <property type="match status" value="1"/>
</dbReference>
<dbReference type="PROSITE" id="PS00211">
    <property type="entry name" value="ABC_TRANSPORTER_1"/>
    <property type="match status" value="1"/>
</dbReference>
<evidence type="ECO:0000313" key="8">
    <source>
        <dbReference type="Proteomes" id="UP000620670"/>
    </source>
</evidence>
<proteinExistence type="inferred from homology"/>
<evidence type="ECO:0000256" key="1">
    <source>
        <dbReference type="ARBA" id="ARBA00004417"/>
    </source>
</evidence>
<comment type="similarity">
    <text evidence="2">Belongs to the ABC transporter superfamily.</text>
</comment>
<gene>
    <name evidence="7" type="ORF">JAO75_15250</name>
</gene>
<comment type="subcellular location">
    <subcellularLocation>
        <location evidence="1">Cell inner membrane</location>
        <topology evidence="1">Peripheral membrane protein</topology>
    </subcellularLocation>
</comment>
<sequence>MPETQPIIAVEGVKRHYKIGWKKHVRAVDGVSLEVHPGETLALVGESGCGKSTLARLIMRLEPATAGRILLEGQDITALRGAALQSSRRQMQMVFQDPYASVNPRLTAEDIVREPLDNFRIGSPEARRTMVRALLGRVGLSAQHATRYPHELSGGQRQRLGIARALALNPKLIVADEPVSALDLSIQAQVINLLRDLQAELGLSMLFVSHDIGVVAHVSHRVAVMYLGRIVETGTTADVVSRALHPYTRALIDAVPVEHPSQRRVRRPLEGDLPSPLNPPSGCRFNTRCPHAEARCRIEEPVLRGVGGEGHQVACHLLAEDGSLPAQKTAA</sequence>
<dbReference type="Gene3D" id="3.40.50.300">
    <property type="entry name" value="P-loop containing nucleotide triphosphate hydrolases"/>
    <property type="match status" value="1"/>
</dbReference>
<evidence type="ECO:0000256" key="5">
    <source>
        <dbReference type="ARBA" id="ARBA00022840"/>
    </source>
</evidence>
<dbReference type="CDD" id="cd03257">
    <property type="entry name" value="ABC_NikE_OppD_transporters"/>
    <property type="match status" value="1"/>
</dbReference>
<dbReference type="Proteomes" id="UP000620670">
    <property type="component" value="Unassembled WGS sequence"/>
</dbReference>
<dbReference type="PROSITE" id="PS50893">
    <property type="entry name" value="ABC_TRANSPORTER_2"/>
    <property type="match status" value="1"/>
</dbReference>
<accession>A0ABS0Y382</accession>
<dbReference type="InterPro" id="IPR013563">
    <property type="entry name" value="Oligopep_ABC_C"/>
</dbReference>
<feature type="domain" description="ABC transporter" evidence="6">
    <location>
        <begin position="8"/>
        <end position="252"/>
    </location>
</feature>
<dbReference type="NCBIfam" id="TIGR01727">
    <property type="entry name" value="oligo_HPY"/>
    <property type="match status" value="1"/>
</dbReference>
<dbReference type="RefSeq" id="WP_199049995.1">
    <property type="nucleotide sequence ID" value="NZ_JAELXT010000016.1"/>
</dbReference>
<evidence type="ECO:0000313" key="7">
    <source>
        <dbReference type="EMBL" id="MBJ6126763.1"/>
    </source>
</evidence>
<keyword evidence="4" id="KW-0547">Nucleotide-binding</keyword>
<dbReference type="InterPro" id="IPR017871">
    <property type="entry name" value="ABC_transporter-like_CS"/>
</dbReference>
<evidence type="ECO:0000256" key="2">
    <source>
        <dbReference type="ARBA" id="ARBA00005417"/>
    </source>
</evidence>
<keyword evidence="8" id="KW-1185">Reference proteome</keyword>
<dbReference type="InterPro" id="IPR003439">
    <property type="entry name" value="ABC_transporter-like_ATP-bd"/>
</dbReference>
<dbReference type="PANTHER" id="PTHR43776">
    <property type="entry name" value="TRANSPORT ATP-BINDING PROTEIN"/>
    <property type="match status" value="1"/>
</dbReference>
<comment type="caution">
    <text evidence="7">The sequence shown here is derived from an EMBL/GenBank/DDBJ whole genome shotgun (WGS) entry which is preliminary data.</text>
</comment>
<dbReference type="EMBL" id="JAELXT010000016">
    <property type="protein sequence ID" value="MBJ6126763.1"/>
    <property type="molecule type" value="Genomic_DNA"/>
</dbReference>
<protein>
    <submittedName>
        <fullName evidence="7">ATP-binding cassette domain-containing protein</fullName>
    </submittedName>
</protein>
<dbReference type="PANTHER" id="PTHR43776:SF7">
    <property type="entry name" value="D,D-DIPEPTIDE TRANSPORT ATP-BINDING PROTEIN DDPF-RELATED"/>
    <property type="match status" value="1"/>
</dbReference>
<dbReference type="Pfam" id="PF00005">
    <property type="entry name" value="ABC_tran"/>
    <property type="match status" value="1"/>
</dbReference>
<keyword evidence="5 7" id="KW-0067">ATP-binding</keyword>
<reference evidence="8" key="1">
    <citation type="submission" date="2020-12" db="EMBL/GenBank/DDBJ databases">
        <title>Hymenobacter sp.</title>
        <authorList>
            <person name="Kim M.K."/>
        </authorList>
    </citation>
    <scope>NUCLEOTIDE SEQUENCE [LARGE SCALE GENOMIC DNA]</scope>
    <source>
        <strain evidence="8">BT325</strain>
    </source>
</reference>
<dbReference type="GO" id="GO:0005524">
    <property type="term" value="F:ATP binding"/>
    <property type="evidence" value="ECO:0007669"/>
    <property type="project" value="UniProtKB-KW"/>
</dbReference>
<evidence type="ECO:0000259" key="6">
    <source>
        <dbReference type="PROSITE" id="PS50893"/>
    </source>
</evidence>
<dbReference type="SUPFAM" id="SSF52540">
    <property type="entry name" value="P-loop containing nucleoside triphosphate hydrolases"/>
    <property type="match status" value="1"/>
</dbReference>
<keyword evidence="3" id="KW-0813">Transport</keyword>